<feature type="transmembrane region" description="Helical" evidence="1">
    <location>
        <begin position="47"/>
        <end position="65"/>
    </location>
</feature>
<protein>
    <submittedName>
        <fullName evidence="2">Uncharacterized protein</fullName>
    </submittedName>
</protein>
<proteinExistence type="predicted"/>
<keyword evidence="1" id="KW-1133">Transmembrane helix</keyword>
<keyword evidence="1" id="KW-0812">Transmembrane</keyword>
<evidence type="ECO:0000313" key="2">
    <source>
        <dbReference type="EMBL" id="RSU10370.1"/>
    </source>
</evidence>
<evidence type="ECO:0000313" key="3">
    <source>
        <dbReference type="Proteomes" id="UP000288028"/>
    </source>
</evidence>
<accession>A0A430AQG0</accession>
<comment type="caution">
    <text evidence="2">The sequence shown here is derived from an EMBL/GenBank/DDBJ whole genome shotgun (WGS) entry which is preliminary data.</text>
</comment>
<evidence type="ECO:0000256" key="1">
    <source>
        <dbReference type="SAM" id="Phobius"/>
    </source>
</evidence>
<dbReference type="Proteomes" id="UP000288028">
    <property type="component" value="Unassembled WGS sequence"/>
</dbReference>
<name>A0A430AQG0_9ENTE</name>
<sequence>MNMRRVIEVPQTLHVKAGYGKISFVDALISIISIPIGMLFSIVVHPYVKFLMVIGFPLITAYLFLPNRDIWGKKNYEAYLIILFSDSNVYTAL</sequence>
<keyword evidence="1" id="KW-0472">Membrane</keyword>
<dbReference type="GeneID" id="95582070"/>
<keyword evidence="3" id="KW-1185">Reference proteome</keyword>
<dbReference type="AlphaFoldDB" id="A0A430AQG0"/>
<reference evidence="2 3" key="1">
    <citation type="submission" date="2017-05" db="EMBL/GenBank/DDBJ databases">
        <title>Vagococcus spp. assemblies.</title>
        <authorList>
            <person name="Gulvik C.A."/>
        </authorList>
    </citation>
    <scope>NUCLEOTIDE SEQUENCE [LARGE SCALE GENOMIC DNA]</scope>
    <source>
        <strain evidence="2 3">SS1714</strain>
    </source>
</reference>
<feature type="transmembrane region" description="Helical" evidence="1">
    <location>
        <begin position="21"/>
        <end position="41"/>
    </location>
</feature>
<dbReference type="RefSeq" id="WP_126796182.1">
    <property type="nucleotide sequence ID" value="NZ_CP060721.1"/>
</dbReference>
<organism evidence="2 3">
    <name type="scientific">Vagococcus carniphilus</name>
    <dbReference type="NCBI Taxonomy" id="218144"/>
    <lineage>
        <taxon>Bacteria</taxon>
        <taxon>Bacillati</taxon>
        <taxon>Bacillota</taxon>
        <taxon>Bacilli</taxon>
        <taxon>Lactobacillales</taxon>
        <taxon>Enterococcaceae</taxon>
        <taxon>Vagococcus</taxon>
    </lineage>
</organism>
<dbReference type="EMBL" id="NGKB01000018">
    <property type="protein sequence ID" value="RSU10370.1"/>
    <property type="molecule type" value="Genomic_DNA"/>
</dbReference>
<gene>
    <name evidence="2" type="ORF">CBF28_13715</name>
</gene>